<evidence type="ECO:0000256" key="1">
    <source>
        <dbReference type="SAM" id="MobiDB-lite"/>
    </source>
</evidence>
<feature type="compositionally biased region" description="Polar residues" evidence="1">
    <location>
        <begin position="85"/>
        <end position="112"/>
    </location>
</feature>
<reference evidence="3" key="1">
    <citation type="submission" date="2022-08" db="EMBL/GenBank/DDBJ databases">
        <authorList>
            <consortium name="DOE Joint Genome Institute"/>
            <person name="Min B."/>
            <person name="Sierra-Patev S."/>
            <person name="Naranjo-Ortiz M."/>
            <person name="Looney B."/>
            <person name="Konkel Z."/>
            <person name="Slot J.C."/>
            <person name="Sakamoto Y."/>
            <person name="Steenwyk J.L."/>
            <person name="Rokas A."/>
            <person name="Carro J."/>
            <person name="Camarero S."/>
            <person name="Ferreira P."/>
            <person name="Molpeceres G."/>
            <person name="Ruiz-duenas F.J."/>
            <person name="Serrano A."/>
            <person name="Henrissat B."/>
            <person name="Drula E."/>
            <person name="Hughes K.W."/>
            <person name="Mata J.L."/>
            <person name="Ishikawa N.K."/>
            <person name="Vargas-Isla R."/>
            <person name="Ushijima S."/>
            <person name="Smith C.A."/>
            <person name="Ahrendt S."/>
            <person name="Andreopoulos W."/>
            <person name="He G."/>
            <person name="LaButti K."/>
            <person name="Lipzen A."/>
            <person name="Ng V."/>
            <person name="Riley R."/>
            <person name="Sandor L."/>
            <person name="Barry K."/>
            <person name="Martinez A.T."/>
            <person name="Xiao Y."/>
            <person name="Gibbons J.G."/>
            <person name="Terashima K."/>
            <person name="Hibbett D.S."/>
            <person name="Grigoriev I.V."/>
        </authorList>
    </citation>
    <scope>NUCLEOTIDE SEQUENCE</scope>
    <source>
        <strain evidence="3">ET3784</strain>
    </source>
</reference>
<comment type="caution">
    <text evidence="3">The sequence shown here is derived from an EMBL/GenBank/DDBJ whole genome shotgun (WGS) entry which is preliminary data.</text>
</comment>
<dbReference type="AlphaFoldDB" id="A0AA38JPL7"/>
<reference evidence="3" key="2">
    <citation type="journal article" date="2023" name="Proc. Natl. Acad. Sci. U.S.A.">
        <title>A global phylogenomic analysis of the shiitake genus Lentinula.</title>
        <authorList>
            <person name="Sierra-Patev S."/>
            <person name="Min B."/>
            <person name="Naranjo-Ortiz M."/>
            <person name="Looney B."/>
            <person name="Konkel Z."/>
            <person name="Slot J.C."/>
            <person name="Sakamoto Y."/>
            <person name="Steenwyk J.L."/>
            <person name="Rokas A."/>
            <person name="Carro J."/>
            <person name="Camarero S."/>
            <person name="Ferreira P."/>
            <person name="Molpeceres G."/>
            <person name="Ruiz-Duenas F.J."/>
            <person name="Serrano A."/>
            <person name="Henrissat B."/>
            <person name="Drula E."/>
            <person name="Hughes K.W."/>
            <person name="Mata J.L."/>
            <person name="Ishikawa N.K."/>
            <person name="Vargas-Isla R."/>
            <person name="Ushijima S."/>
            <person name="Smith C.A."/>
            <person name="Donoghue J."/>
            <person name="Ahrendt S."/>
            <person name="Andreopoulos W."/>
            <person name="He G."/>
            <person name="LaButti K."/>
            <person name="Lipzen A."/>
            <person name="Ng V."/>
            <person name="Riley R."/>
            <person name="Sandor L."/>
            <person name="Barry K."/>
            <person name="Martinez A.T."/>
            <person name="Xiao Y."/>
            <person name="Gibbons J.G."/>
            <person name="Terashima K."/>
            <person name="Grigoriev I.V."/>
            <person name="Hibbett D."/>
        </authorList>
    </citation>
    <scope>NUCLEOTIDE SEQUENCE</scope>
    <source>
        <strain evidence="3">ET3784</strain>
    </source>
</reference>
<gene>
    <name evidence="3" type="ORF">DFJ43DRAFT_1168216</name>
</gene>
<name>A0AA38JPL7_9AGAR</name>
<sequence>MAAWWSLTSTFLLKFLLIATVIDVYFVYPISLAQHGSSIPLSSTQIASPIGQLQSLSDRKSPNDVVFGYIYTVPSSNPKDKHQYYRTTPTPHPQTESSSPQTANTDHSGQADTLVAGSSTTATPTKGEASYPRFDDSVTLAAVQRLEALMKTSSYHCYFPGPNYYNVYVPHNYSQGKSILPGEQLNTLNFVYLPNTVEAENIAIENHIASFLGKKPPSSIKKANKIENTRTYLSSFIIVAQLAAERYALLVPTTSSDYLSIRIEADSHDMPAAAWETWKKIKNKASKGMPKRFIFPSTIGRSKHKI</sequence>
<dbReference type="EMBL" id="JANVFO010000012">
    <property type="protein sequence ID" value="KAJ3734683.1"/>
    <property type="molecule type" value="Genomic_DNA"/>
</dbReference>
<feature type="region of interest" description="Disordered" evidence="1">
    <location>
        <begin position="78"/>
        <end position="112"/>
    </location>
</feature>
<evidence type="ECO:0000313" key="4">
    <source>
        <dbReference type="Proteomes" id="UP001176059"/>
    </source>
</evidence>
<evidence type="ECO:0000313" key="3">
    <source>
        <dbReference type="EMBL" id="KAJ3734683.1"/>
    </source>
</evidence>
<dbReference type="Proteomes" id="UP001176059">
    <property type="component" value="Unassembled WGS sequence"/>
</dbReference>
<keyword evidence="2" id="KW-1133">Transmembrane helix</keyword>
<keyword evidence="2" id="KW-0812">Transmembrane</keyword>
<accession>A0AA38JPL7</accession>
<protein>
    <submittedName>
        <fullName evidence="3">Uncharacterized protein</fullName>
    </submittedName>
</protein>
<proteinExistence type="predicted"/>
<keyword evidence="2" id="KW-0472">Membrane</keyword>
<organism evidence="3 4">
    <name type="scientific">Lentinula guzmanii</name>
    <dbReference type="NCBI Taxonomy" id="2804957"/>
    <lineage>
        <taxon>Eukaryota</taxon>
        <taxon>Fungi</taxon>
        <taxon>Dikarya</taxon>
        <taxon>Basidiomycota</taxon>
        <taxon>Agaricomycotina</taxon>
        <taxon>Agaricomycetes</taxon>
        <taxon>Agaricomycetidae</taxon>
        <taxon>Agaricales</taxon>
        <taxon>Marasmiineae</taxon>
        <taxon>Omphalotaceae</taxon>
        <taxon>Lentinula</taxon>
    </lineage>
</organism>
<feature type="transmembrane region" description="Helical" evidence="2">
    <location>
        <begin position="12"/>
        <end position="31"/>
    </location>
</feature>
<keyword evidence="4" id="KW-1185">Reference proteome</keyword>
<evidence type="ECO:0000256" key="2">
    <source>
        <dbReference type="SAM" id="Phobius"/>
    </source>
</evidence>